<dbReference type="UniPathway" id="UPA00053">
    <property type="reaction ID" value="UER00089"/>
</dbReference>
<evidence type="ECO:0000313" key="11">
    <source>
        <dbReference type="Proteomes" id="UP000571817"/>
    </source>
</evidence>
<comment type="subcellular location">
    <subcellularLocation>
        <location evidence="8">Cytoplasm</location>
    </subcellularLocation>
</comment>
<dbReference type="PANTHER" id="PTHR21090:SF5">
    <property type="entry name" value="PENTAFUNCTIONAL AROM POLYPEPTIDE"/>
    <property type="match status" value="1"/>
</dbReference>
<dbReference type="FunFam" id="3.65.10.10:FF:000011">
    <property type="entry name" value="3-phosphoshikimate 1-carboxyvinyltransferase"/>
    <property type="match status" value="1"/>
</dbReference>
<reference evidence="10 11" key="1">
    <citation type="submission" date="2020-07" db="EMBL/GenBank/DDBJ databases">
        <title>Sequencing the genomes of 1000 actinobacteria strains.</title>
        <authorList>
            <person name="Klenk H.-P."/>
        </authorList>
    </citation>
    <scope>NUCLEOTIDE SEQUENCE [LARGE SCALE GENOMIC DNA]</scope>
    <source>
        <strain evidence="10 11">DSM 29531</strain>
    </source>
</reference>
<feature type="binding site" evidence="8">
    <location>
        <position position="30"/>
    </location>
    <ligand>
        <name>3-phosphoshikimate</name>
        <dbReference type="ChEBI" id="CHEBI:145989"/>
    </ligand>
</feature>
<feature type="active site" description="Proton acceptor" evidence="8">
    <location>
        <position position="314"/>
    </location>
</feature>
<evidence type="ECO:0000256" key="5">
    <source>
        <dbReference type="ARBA" id="ARBA00022679"/>
    </source>
</evidence>
<keyword evidence="4 8" id="KW-0028">Amino-acid biosynthesis</keyword>
<evidence type="ECO:0000313" key="10">
    <source>
        <dbReference type="EMBL" id="NYJ73902.1"/>
    </source>
</evidence>
<keyword evidence="3 8" id="KW-0963">Cytoplasm</keyword>
<feature type="binding site" evidence="8">
    <location>
        <position position="199"/>
    </location>
    <ligand>
        <name>3-phosphoshikimate</name>
        <dbReference type="ChEBI" id="CHEBI:145989"/>
    </ligand>
</feature>
<gene>
    <name evidence="8" type="primary">aroA</name>
    <name evidence="10" type="ORF">HNR15_000865</name>
</gene>
<evidence type="ECO:0000256" key="1">
    <source>
        <dbReference type="ARBA" id="ARBA00004811"/>
    </source>
</evidence>
<dbReference type="GO" id="GO:0009073">
    <property type="term" value="P:aromatic amino acid family biosynthetic process"/>
    <property type="evidence" value="ECO:0007669"/>
    <property type="project" value="UniProtKB-KW"/>
</dbReference>
<evidence type="ECO:0000256" key="7">
    <source>
        <dbReference type="ARBA" id="ARBA00044633"/>
    </source>
</evidence>
<comment type="similarity">
    <text evidence="2 8">Belongs to the EPSP synthase family.</text>
</comment>
<feature type="binding site" evidence="8">
    <location>
        <position position="314"/>
    </location>
    <ligand>
        <name>3-phosphoshikimate</name>
        <dbReference type="ChEBI" id="CHEBI:145989"/>
    </ligand>
</feature>
<organism evidence="10 11">
    <name type="scientific">Allobranchiibius huperziae</name>
    <dbReference type="NCBI Taxonomy" id="1874116"/>
    <lineage>
        <taxon>Bacteria</taxon>
        <taxon>Bacillati</taxon>
        <taxon>Actinomycetota</taxon>
        <taxon>Actinomycetes</taxon>
        <taxon>Micrococcales</taxon>
        <taxon>Dermacoccaceae</taxon>
        <taxon>Allobranchiibius</taxon>
    </lineage>
</organism>
<comment type="function">
    <text evidence="8">Catalyzes the transfer of the enolpyruvyl moiety of phosphoenolpyruvate (PEP) to the 5-hydroxyl of shikimate-3-phosphate (S3P) to produce enolpyruvyl shikimate-3-phosphate and inorganic phosphate.</text>
</comment>
<keyword evidence="11" id="KW-1185">Reference proteome</keyword>
<dbReference type="InterPro" id="IPR013792">
    <property type="entry name" value="RNA3'P_cycl/enolpyr_Trfase_a/b"/>
</dbReference>
<dbReference type="GO" id="GO:0005737">
    <property type="term" value="C:cytoplasm"/>
    <property type="evidence" value="ECO:0007669"/>
    <property type="project" value="UniProtKB-SubCell"/>
</dbReference>
<feature type="binding site" evidence="8">
    <location>
        <position position="170"/>
    </location>
    <ligand>
        <name>3-phosphoshikimate</name>
        <dbReference type="ChEBI" id="CHEBI:145989"/>
    </ligand>
</feature>
<sequence length="433" mass="45692">MSNPPLDPHDWQAPHAAGPIDADITVPGSKSLTNRYLVLAALAADTSRLRLPLESRDTLLMADALRALGTRIAHEDAETLRIDPAPLQGPAQIDCGLAGTVMRFLPPVAALARGRVHFDGDEGARRRPMGPVLDALRALGVPVEGDGLPFSIEGSGRVAGGTVHLDASGSSQFVSALLLAGARYDDGVTVVHDGKPVPSLPHIEMTVEVLRDAGVIVDDSDANQWRVEPSEIFALDVDVEPDLSNAAPFLAAALVAGGEVRVPAWPHTTTQAGDQIRDILDMMGAEVRLDRDGLSVRGDGQIGSLDVDLHDVGELTPVIAALAAMADAPSHLHGIAHLRGHETDRLAALATELSRLGSEVTETDDGLIVRPRALSPDVFHTYADHRMAMAGAVLGLRVPGLVVQDIGTVAKTLPTFTTLWDSMLRGADRVGTR</sequence>
<evidence type="ECO:0000256" key="6">
    <source>
        <dbReference type="ARBA" id="ARBA00023141"/>
    </source>
</evidence>
<comment type="subunit">
    <text evidence="8">Monomer.</text>
</comment>
<keyword evidence="6 8" id="KW-0057">Aromatic amino acid biosynthesis</keyword>
<feature type="binding site" evidence="8">
    <location>
        <position position="411"/>
    </location>
    <ligand>
        <name>phosphoenolpyruvate</name>
        <dbReference type="ChEBI" id="CHEBI:58702"/>
    </ligand>
</feature>
<dbReference type="InterPro" id="IPR006264">
    <property type="entry name" value="EPSP_synthase"/>
</dbReference>
<dbReference type="GO" id="GO:0009423">
    <property type="term" value="P:chorismate biosynthetic process"/>
    <property type="evidence" value="ECO:0007669"/>
    <property type="project" value="UniProtKB-UniRule"/>
</dbReference>
<feature type="binding site" evidence="8">
    <location>
        <position position="99"/>
    </location>
    <ligand>
        <name>phosphoenolpyruvate</name>
        <dbReference type="ChEBI" id="CHEBI:58702"/>
    </ligand>
</feature>
<comment type="catalytic activity">
    <reaction evidence="7">
        <text>3-phosphoshikimate + phosphoenolpyruvate = 5-O-(1-carboxyvinyl)-3-phosphoshikimate + phosphate</text>
        <dbReference type="Rhea" id="RHEA:21256"/>
        <dbReference type="ChEBI" id="CHEBI:43474"/>
        <dbReference type="ChEBI" id="CHEBI:57701"/>
        <dbReference type="ChEBI" id="CHEBI:58702"/>
        <dbReference type="ChEBI" id="CHEBI:145989"/>
        <dbReference type="EC" id="2.5.1.19"/>
    </reaction>
    <physiologicalReaction direction="left-to-right" evidence="7">
        <dbReference type="Rhea" id="RHEA:21257"/>
    </physiologicalReaction>
</comment>
<feature type="binding site" evidence="8">
    <location>
        <position position="345"/>
    </location>
    <ligand>
        <name>phosphoenolpyruvate</name>
        <dbReference type="ChEBI" id="CHEBI:58702"/>
    </ligand>
</feature>
<dbReference type="SUPFAM" id="SSF55205">
    <property type="entry name" value="EPT/RTPC-like"/>
    <property type="match status" value="1"/>
</dbReference>
<feature type="binding site" evidence="8">
    <location>
        <position position="127"/>
    </location>
    <ligand>
        <name>phosphoenolpyruvate</name>
        <dbReference type="ChEBI" id="CHEBI:58702"/>
    </ligand>
</feature>
<evidence type="ECO:0000256" key="3">
    <source>
        <dbReference type="ARBA" id="ARBA00022490"/>
    </source>
</evidence>
<dbReference type="NCBIfam" id="TIGR01356">
    <property type="entry name" value="aroA"/>
    <property type="match status" value="1"/>
</dbReference>
<evidence type="ECO:0000256" key="8">
    <source>
        <dbReference type="HAMAP-Rule" id="MF_00210"/>
    </source>
</evidence>
<dbReference type="HAMAP" id="MF_00210">
    <property type="entry name" value="EPSP_synth"/>
    <property type="match status" value="1"/>
</dbReference>
<comment type="caution">
    <text evidence="8">Lacks conserved residue(s) required for the propagation of feature annotation.</text>
</comment>
<dbReference type="Proteomes" id="UP000571817">
    <property type="component" value="Unassembled WGS sequence"/>
</dbReference>
<feature type="domain" description="Enolpyruvate transferase" evidence="9">
    <location>
        <begin position="17"/>
        <end position="417"/>
    </location>
</feature>
<dbReference type="PIRSF" id="PIRSF000505">
    <property type="entry name" value="EPSPS"/>
    <property type="match status" value="1"/>
</dbReference>
<dbReference type="GO" id="GO:0008652">
    <property type="term" value="P:amino acid biosynthetic process"/>
    <property type="evidence" value="ECO:0007669"/>
    <property type="project" value="UniProtKB-KW"/>
</dbReference>
<proteinExistence type="inferred from homology"/>
<dbReference type="InterPro" id="IPR036968">
    <property type="entry name" value="Enolpyruvate_Tfrase_sf"/>
</dbReference>
<dbReference type="PROSITE" id="PS00885">
    <property type="entry name" value="EPSP_SYNTHASE_2"/>
    <property type="match status" value="1"/>
</dbReference>
<accession>A0A853D9I5</accession>
<dbReference type="CDD" id="cd01556">
    <property type="entry name" value="EPSP_synthase"/>
    <property type="match status" value="1"/>
</dbReference>
<dbReference type="Pfam" id="PF00275">
    <property type="entry name" value="EPSP_synthase"/>
    <property type="match status" value="1"/>
</dbReference>
<feature type="binding site" evidence="8">
    <location>
        <position position="171"/>
    </location>
    <ligand>
        <name>3-phosphoshikimate</name>
        <dbReference type="ChEBI" id="CHEBI:145989"/>
    </ligand>
</feature>
<dbReference type="EC" id="2.5.1.19" evidence="8"/>
<name>A0A853D9I5_9MICO</name>
<comment type="pathway">
    <text evidence="1 8">Metabolic intermediate biosynthesis; chorismate biosynthesis; chorismate from D-erythrose 4-phosphate and phosphoenolpyruvate: step 6/7.</text>
</comment>
<dbReference type="Gene3D" id="3.65.10.10">
    <property type="entry name" value="Enolpyruvate transferase domain"/>
    <property type="match status" value="2"/>
</dbReference>
<evidence type="ECO:0000256" key="4">
    <source>
        <dbReference type="ARBA" id="ARBA00022605"/>
    </source>
</evidence>
<feature type="binding site" evidence="8">
    <location>
        <position position="172"/>
    </location>
    <ligand>
        <name>phosphoenolpyruvate</name>
        <dbReference type="ChEBI" id="CHEBI:58702"/>
    </ligand>
</feature>
<evidence type="ECO:0000256" key="2">
    <source>
        <dbReference type="ARBA" id="ARBA00009948"/>
    </source>
</evidence>
<dbReference type="GO" id="GO:0003866">
    <property type="term" value="F:3-phosphoshikimate 1-carboxyvinyltransferase activity"/>
    <property type="evidence" value="ECO:0007669"/>
    <property type="project" value="UniProtKB-UniRule"/>
</dbReference>
<dbReference type="FunFam" id="3.65.10.10:FF:000010">
    <property type="entry name" value="3-phosphoshikimate 1-carboxyvinyltransferase"/>
    <property type="match status" value="1"/>
</dbReference>
<dbReference type="EMBL" id="JACCFW010000001">
    <property type="protein sequence ID" value="NYJ73902.1"/>
    <property type="molecule type" value="Genomic_DNA"/>
</dbReference>
<dbReference type="AlphaFoldDB" id="A0A853D9I5"/>
<dbReference type="InterPro" id="IPR023193">
    <property type="entry name" value="EPSP_synthase_CS"/>
</dbReference>
<feature type="binding site" evidence="8">
    <location>
        <position position="30"/>
    </location>
    <ligand>
        <name>phosphoenolpyruvate</name>
        <dbReference type="ChEBI" id="CHEBI:58702"/>
    </ligand>
</feature>
<dbReference type="InterPro" id="IPR001986">
    <property type="entry name" value="Enolpyruvate_Tfrase_dom"/>
</dbReference>
<evidence type="ECO:0000259" key="9">
    <source>
        <dbReference type="Pfam" id="PF00275"/>
    </source>
</evidence>
<protein>
    <recommendedName>
        <fullName evidence="8">3-phosphoshikimate 1-carboxyvinyltransferase</fullName>
        <ecNumber evidence="8">2.5.1.19</ecNumber>
    </recommendedName>
    <alternativeName>
        <fullName evidence="8">5-enolpyruvylshikimate-3-phosphate synthase</fullName>
        <shortName evidence="8">EPSP synthase</shortName>
        <shortName evidence="8">EPSPS</shortName>
    </alternativeName>
</protein>
<comment type="caution">
    <text evidence="10">The sequence shown here is derived from an EMBL/GenBank/DDBJ whole genome shotgun (WGS) entry which is preliminary data.</text>
</comment>
<feature type="binding site" evidence="8">
    <location>
        <position position="386"/>
    </location>
    <ligand>
        <name>phosphoenolpyruvate</name>
        <dbReference type="ChEBI" id="CHEBI:58702"/>
    </ligand>
</feature>
<dbReference type="PROSITE" id="PS00104">
    <property type="entry name" value="EPSP_SYNTHASE_1"/>
    <property type="match status" value="1"/>
</dbReference>
<feature type="binding site" evidence="8">
    <location>
        <position position="31"/>
    </location>
    <ligand>
        <name>3-phosphoshikimate</name>
        <dbReference type="ChEBI" id="CHEBI:145989"/>
    </ligand>
</feature>
<feature type="binding site" evidence="8">
    <location>
        <position position="172"/>
    </location>
    <ligand>
        <name>3-phosphoshikimate</name>
        <dbReference type="ChEBI" id="CHEBI:145989"/>
    </ligand>
</feature>
<feature type="binding site" evidence="8">
    <location>
        <position position="341"/>
    </location>
    <ligand>
        <name>3-phosphoshikimate</name>
        <dbReference type="ChEBI" id="CHEBI:145989"/>
    </ligand>
</feature>
<feature type="binding site" evidence="8">
    <location>
        <position position="35"/>
    </location>
    <ligand>
        <name>3-phosphoshikimate</name>
        <dbReference type="ChEBI" id="CHEBI:145989"/>
    </ligand>
</feature>
<keyword evidence="5 8" id="KW-0808">Transferase</keyword>
<dbReference type="RefSeq" id="WP_179479437.1">
    <property type="nucleotide sequence ID" value="NZ_JACCFW010000001.1"/>
</dbReference>
<dbReference type="PANTHER" id="PTHR21090">
    <property type="entry name" value="AROM/DEHYDROQUINATE SYNTHASE"/>
    <property type="match status" value="1"/>
</dbReference>